<protein>
    <recommendedName>
        <fullName evidence="4">Galactose oxidase-like Early set domain-containing protein</fullName>
    </recommendedName>
</protein>
<dbReference type="Gene3D" id="2.130.10.80">
    <property type="entry name" value="Galactose oxidase/kelch, beta-propeller"/>
    <property type="match status" value="1"/>
</dbReference>
<dbReference type="InterPro" id="IPR037293">
    <property type="entry name" value="Gal_Oxidase_central_sf"/>
</dbReference>
<dbReference type="Gene3D" id="2.120.10.80">
    <property type="entry name" value="Kelch-type beta propeller"/>
    <property type="match status" value="1"/>
</dbReference>
<evidence type="ECO:0008006" key="4">
    <source>
        <dbReference type="Google" id="ProtNLM"/>
    </source>
</evidence>
<keyword evidence="1" id="KW-0880">Kelch repeat</keyword>
<dbReference type="InterPro" id="IPR015915">
    <property type="entry name" value="Kelch-typ_b-propeller"/>
</dbReference>
<keyword evidence="2" id="KW-0677">Repeat</keyword>
<dbReference type="SUPFAM" id="SSF117281">
    <property type="entry name" value="Kelch motif"/>
    <property type="match status" value="2"/>
</dbReference>
<reference evidence="3" key="1">
    <citation type="submission" date="2018-05" db="EMBL/GenBank/DDBJ databases">
        <authorList>
            <person name="Lanie J.A."/>
            <person name="Ng W.-L."/>
            <person name="Kazmierczak K.M."/>
            <person name="Andrzejewski T.M."/>
            <person name="Davidsen T.M."/>
            <person name="Wayne K.J."/>
            <person name="Tettelin H."/>
            <person name="Glass J.I."/>
            <person name="Rusch D."/>
            <person name="Podicherti R."/>
            <person name="Tsui H.-C.T."/>
            <person name="Winkler M.E."/>
        </authorList>
    </citation>
    <scope>NUCLEOTIDE SEQUENCE</scope>
</reference>
<evidence type="ECO:0000313" key="3">
    <source>
        <dbReference type="EMBL" id="SVC28910.1"/>
    </source>
</evidence>
<accession>A0A382KWS9</accession>
<proteinExistence type="predicted"/>
<feature type="non-terminal residue" evidence="3">
    <location>
        <position position="332"/>
    </location>
</feature>
<dbReference type="PROSITE" id="PS51257">
    <property type="entry name" value="PROKAR_LIPOPROTEIN"/>
    <property type="match status" value="1"/>
</dbReference>
<dbReference type="PANTHER" id="PTHR46344:SF27">
    <property type="entry name" value="KELCH REPEAT SUPERFAMILY PROTEIN"/>
    <property type="match status" value="1"/>
</dbReference>
<dbReference type="EMBL" id="UINC01083317">
    <property type="protein sequence ID" value="SVC28910.1"/>
    <property type="molecule type" value="Genomic_DNA"/>
</dbReference>
<sequence>MLNQSKFRHLLLTTVLFFLVGIVGCDEFTKYDEHDFAQTPNSISTPGSPVAPGSIFNSRINHTATFLESGKILVVGGESNDGGISSLEIYDSEKGSWVNGQSMPNPRFGHTANLIGRESVLIAGGEDGENPTASTVIYNANADMWTSSLDMLQPRTKHASSILTDGRVIVVGGTNRSGTLSSSEIYDPVLQHWTSSGESLLPRIGHSVTALKNGMLLVVGGQIPIEKSNQNPLLLCENSDEAAPSVGVTSGYDCEDGAATVTEIYDPTNDAATVTEIFDPTNDSWKKSSPLLTPRWGHTATLLDDGRVLVAGGTNNYSSAIESEIFDPNTET</sequence>
<dbReference type="Pfam" id="PF24681">
    <property type="entry name" value="Kelch_KLHDC2_KLHL20_DRC7"/>
    <property type="match status" value="1"/>
</dbReference>
<evidence type="ECO:0000256" key="1">
    <source>
        <dbReference type="ARBA" id="ARBA00022441"/>
    </source>
</evidence>
<dbReference type="SMART" id="SM00612">
    <property type="entry name" value="Kelch"/>
    <property type="match status" value="4"/>
</dbReference>
<dbReference type="PANTHER" id="PTHR46344">
    <property type="entry name" value="OS02G0202900 PROTEIN"/>
    <property type="match status" value="1"/>
</dbReference>
<organism evidence="3">
    <name type="scientific">marine metagenome</name>
    <dbReference type="NCBI Taxonomy" id="408172"/>
    <lineage>
        <taxon>unclassified sequences</taxon>
        <taxon>metagenomes</taxon>
        <taxon>ecological metagenomes</taxon>
    </lineage>
</organism>
<dbReference type="AlphaFoldDB" id="A0A382KWS9"/>
<gene>
    <name evidence="3" type="ORF">METZ01_LOCUS281764</name>
</gene>
<name>A0A382KWS9_9ZZZZ</name>
<evidence type="ECO:0000256" key="2">
    <source>
        <dbReference type="ARBA" id="ARBA00022737"/>
    </source>
</evidence>
<dbReference type="InterPro" id="IPR006652">
    <property type="entry name" value="Kelch_1"/>
</dbReference>